<evidence type="ECO:0000313" key="2">
    <source>
        <dbReference type="Proteomes" id="UP000265703"/>
    </source>
</evidence>
<keyword evidence="2" id="KW-1185">Reference proteome</keyword>
<comment type="caution">
    <text evidence="1">The sequence shown here is derived from an EMBL/GenBank/DDBJ whole genome shotgun (WGS) entry which is preliminary data.</text>
</comment>
<proteinExistence type="predicted"/>
<gene>
    <name evidence="1" type="ORF">C1645_774429</name>
</gene>
<reference evidence="1 2" key="1">
    <citation type="submission" date="2018-06" db="EMBL/GenBank/DDBJ databases">
        <title>Comparative genomics reveals the genomic features of Rhizophagus irregularis, R. cerebriforme, R. diaphanum and Gigaspora rosea, and their symbiotic lifestyle signature.</title>
        <authorList>
            <person name="Morin E."/>
            <person name="San Clemente H."/>
            <person name="Chen E.C.H."/>
            <person name="De La Providencia I."/>
            <person name="Hainaut M."/>
            <person name="Kuo A."/>
            <person name="Kohler A."/>
            <person name="Murat C."/>
            <person name="Tang N."/>
            <person name="Roy S."/>
            <person name="Loubradou J."/>
            <person name="Henrissat B."/>
            <person name="Grigoriev I.V."/>
            <person name="Corradi N."/>
            <person name="Roux C."/>
            <person name="Martin F.M."/>
        </authorList>
    </citation>
    <scope>NUCLEOTIDE SEQUENCE [LARGE SCALE GENOMIC DNA]</scope>
    <source>
        <strain evidence="1 2">DAOM 227022</strain>
    </source>
</reference>
<dbReference type="EMBL" id="QKYT01000253">
    <property type="protein sequence ID" value="RIA88672.1"/>
    <property type="molecule type" value="Genomic_DNA"/>
</dbReference>
<accession>A0A397SSI4</accession>
<name>A0A397SSI4_9GLOM</name>
<evidence type="ECO:0000313" key="1">
    <source>
        <dbReference type="EMBL" id="RIA88672.1"/>
    </source>
</evidence>
<organism evidence="1 2">
    <name type="scientific">Glomus cerebriforme</name>
    <dbReference type="NCBI Taxonomy" id="658196"/>
    <lineage>
        <taxon>Eukaryota</taxon>
        <taxon>Fungi</taxon>
        <taxon>Fungi incertae sedis</taxon>
        <taxon>Mucoromycota</taxon>
        <taxon>Glomeromycotina</taxon>
        <taxon>Glomeromycetes</taxon>
        <taxon>Glomerales</taxon>
        <taxon>Glomeraceae</taxon>
        <taxon>Glomus</taxon>
    </lineage>
</organism>
<protein>
    <submittedName>
        <fullName evidence="1">Uncharacterized protein</fullName>
    </submittedName>
</protein>
<dbReference type="AlphaFoldDB" id="A0A397SSI4"/>
<dbReference type="Proteomes" id="UP000265703">
    <property type="component" value="Unassembled WGS sequence"/>
</dbReference>
<sequence>MNNFLIVMRISNNFTSFFYPKPIGKIHAQNLIRLYNNLQVSFLKLEILKLQF</sequence>